<dbReference type="AlphaFoldDB" id="A0A9X8YS97"/>
<dbReference type="Pfam" id="PF05929">
    <property type="entry name" value="Phage_GPO"/>
    <property type="match status" value="1"/>
</dbReference>
<accession>A0A9X8YS97</accession>
<evidence type="ECO:0000313" key="2">
    <source>
        <dbReference type="EMBL" id="TFV56094.1"/>
    </source>
</evidence>
<name>A0A9X8YS97_SERMA</name>
<sequence>MASKKKISDWTRIAVEGATTDGREIQREWLTGAASSFNREVYGARVNIEHIRGLAPDSAFGSYGDIAALKAEEITSGPLAGKMALYAQIEPTDALVELNRKQQKVYSSIEINPDFAGTKTPYLVGMAVTDNPASLGTDYMRFCAQNPTASPLAARHSAPGCVFTAAEEITLSFAEQTAEPTTESGAQFFSKISALLFGNARRQTQDTAEIQNAVELVARSQGDLMDRFSTLTPQSRHDDLAQRFDALERDHNALKEQLASEPQHFTARQPATGTHTGDSTVLAEF</sequence>
<reference evidence="2" key="1">
    <citation type="submission" date="2019-03" db="EMBL/GenBank/DDBJ databases">
        <title>Serratia marcescens strain N2 draft genome.</title>
        <authorList>
            <person name="Yassin A."/>
            <person name="El-Kenawy N."/>
            <person name="Youssef N.H."/>
        </authorList>
    </citation>
    <scope>NUCLEOTIDE SEQUENCE [LARGE SCALE GENOMIC DNA]</scope>
    <source>
        <strain evidence="2">N2</strain>
    </source>
</reference>
<gene>
    <name evidence="2" type="ORF">E0L31_00205</name>
</gene>
<feature type="region of interest" description="Disordered" evidence="1">
    <location>
        <begin position="266"/>
        <end position="285"/>
    </location>
</feature>
<organism evidence="2">
    <name type="scientific">Serratia marcescens</name>
    <dbReference type="NCBI Taxonomy" id="615"/>
    <lineage>
        <taxon>Bacteria</taxon>
        <taxon>Pseudomonadati</taxon>
        <taxon>Pseudomonadota</taxon>
        <taxon>Gammaproteobacteria</taxon>
        <taxon>Enterobacterales</taxon>
        <taxon>Yersiniaceae</taxon>
        <taxon>Serratia</taxon>
    </lineage>
</organism>
<evidence type="ECO:0000256" key="1">
    <source>
        <dbReference type="SAM" id="MobiDB-lite"/>
    </source>
</evidence>
<dbReference type="EMBL" id="SPSG01000023">
    <property type="protein sequence ID" value="TFV56094.1"/>
    <property type="molecule type" value="Genomic_DNA"/>
</dbReference>
<proteinExistence type="predicted"/>
<protein>
    <submittedName>
        <fullName evidence="2">GPO family capsid scaffolding protein</fullName>
    </submittedName>
</protein>
<comment type="caution">
    <text evidence="2">The sequence shown here is derived from an EMBL/GenBank/DDBJ whole genome shotgun (WGS) entry which is preliminary data.</text>
</comment>
<feature type="compositionally biased region" description="Polar residues" evidence="1">
    <location>
        <begin position="269"/>
        <end position="279"/>
    </location>
</feature>
<dbReference type="InterPro" id="IPR009228">
    <property type="entry name" value="Capsid_scaffold_GpO"/>
</dbReference>